<keyword evidence="4" id="KW-0597">Phosphoprotein</keyword>
<dbReference type="Gene3D" id="3.20.20.60">
    <property type="entry name" value="Phosphoenolpyruvate-binding domains"/>
    <property type="match status" value="1"/>
</dbReference>
<accession>A0A8S0FYJ7</accession>
<dbReference type="InterPro" id="IPR040442">
    <property type="entry name" value="Pyrv_kinase-like_dom_sf"/>
</dbReference>
<keyword evidence="5" id="KW-0479">Metal-binding</keyword>
<protein>
    <recommendedName>
        <fullName evidence="7">HpcH/HpaI aldolase/citrate lyase domain-containing protein</fullName>
    </recommendedName>
</protein>
<proteinExistence type="predicted"/>
<evidence type="ECO:0000259" key="7">
    <source>
        <dbReference type="Pfam" id="PF03328"/>
    </source>
</evidence>
<dbReference type="NCBIfam" id="TIGR01608">
    <property type="entry name" value="citD"/>
    <property type="match status" value="1"/>
</dbReference>
<keyword evidence="3" id="KW-0963">Cytoplasm</keyword>
<name>A0A8S0FYJ7_ECOLX</name>
<dbReference type="GO" id="GO:0006107">
    <property type="term" value="P:oxaloacetate metabolic process"/>
    <property type="evidence" value="ECO:0007669"/>
    <property type="project" value="TreeGrafter"/>
</dbReference>
<evidence type="ECO:0000313" key="9">
    <source>
        <dbReference type="Proteomes" id="UP000467488"/>
    </source>
</evidence>
<dbReference type="PANTHER" id="PTHR32308">
    <property type="entry name" value="LYASE BETA SUBUNIT, PUTATIVE (AFU_ORTHOLOGUE AFUA_4G13030)-RELATED"/>
    <property type="match status" value="1"/>
</dbReference>
<dbReference type="InterPro" id="IPR005000">
    <property type="entry name" value="Aldolase/citrate-lyase_domain"/>
</dbReference>
<evidence type="ECO:0000256" key="6">
    <source>
        <dbReference type="ARBA" id="ARBA00022842"/>
    </source>
</evidence>
<dbReference type="SUPFAM" id="SSF51621">
    <property type="entry name" value="Phosphoenolpyruvate/pyruvate domain"/>
    <property type="match status" value="1"/>
</dbReference>
<comment type="subcellular location">
    <subcellularLocation>
        <location evidence="2">Cytoplasm</location>
    </subcellularLocation>
</comment>
<organism evidence="8 9">
    <name type="scientific">Escherichia coli</name>
    <dbReference type="NCBI Taxonomy" id="562"/>
    <lineage>
        <taxon>Bacteria</taxon>
        <taxon>Pseudomonadati</taxon>
        <taxon>Pseudomonadota</taxon>
        <taxon>Gammaproteobacteria</taxon>
        <taxon>Enterobacterales</taxon>
        <taxon>Enterobacteriaceae</taxon>
        <taxon>Escherichia</taxon>
    </lineage>
</organism>
<comment type="cofactor">
    <cofactor evidence="1">
        <name>Mg(2+)</name>
        <dbReference type="ChEBI" id="CHEBI:18420"/>
    </cofactor>
</comment>
<evidence type="ECO:0000256" key="1">
    <source>
        <dbReference type="ARBA" id="ARBA00001946"/>
    </source>
</evidence>
<gene>
    <name evidence="8" type="ORF">EIMP300_71350</name>
</gene>
<sequence length="257" mass="28192">MKINQPAVAGTLESGDVMIRIAPLDTQDIDLQINSSVEKQFGDAIRTTILDVLARYNVRGVQLNVDDKGALDCILRLFCTTGSPAGTRQRYPGSAMGGLPMISASLQQRKTRTRRSMLFVPGANAAMVSNSFIYPADALMFDLEDSVALREKDTARRMVYHALQHPLYRDIETIVRVNALDSEWGVNDLEAVVRGGADVVRLPKTDTAQDVLDIEKEILRIEKACGREPGSTGLLAAIANLRWALPAQWKSLTLPSV</sequence>
<evidence type="ECO:0000256" key="2">
    <source>
        <dbReference type="ARBA" id="ARBA00004496"/>
    </source>
</evidence>
<feature type="domain" description="HpcH/HpaI aldolase/citrate lyase" evidence="7">
    <location>
        <begin position="115"/>
        <end position="238"/>
    </location>
</feature>
<dbReference type="InterPro" id="IPR015813">
    <property type="entry name" value="Pyrv/PenolPyrv_kinase-like_dom"/>
</dbReference>
<dbReference type="GO" id="GO:0003824">
    <property type="term" value="F:catalytic activity"/>
    <property type="evidence" value="ECO:0007669"/>
    <property type="project" value="InterPro"/>
</dbReference>
<dbReference type="GO" id="GO:0000287">
    <property type="term" value="F:magnesium ion binding"/>
    <property type="evidence" value="ECO:0007669"/>
    <property type="project" value="TreeGrafter"/>
</dbReference>
<dbReference type="InterPro" id="IPR006495">
    <property type="entry name" value="CitD"/>
</dbReference>
<dbReference type="InterPro" id="IPR023439">
    <property type="entry name" value="Mal_deCO2ase/Cit_lyase_ACP"/>
</dbReference>
<dbReference type="Pfam" id="PF06857">
    <property type="entry name" value="ACP"/>
    <property type="match status" value="1"/>
</dbReference>
<dbReference type="Proteomes" id="UP000467488">
    <property type="component" value="Chromosome"/>
</dbReference>
<dbReference type="PANTHER" id="PTHR32308:SF10">
    <property type="entry name" value="CITRATE LYASE SUBUNIT BETA"/>
    <property type="match status" value="1"/>
</dbReference>
<dbReference type="Pfam" id="PF03328">
    <property type="entry name" value="HpcH_HpaI"/>
    <property type="match status" value="1"/>
</dbReference>
<reference evidence="8 9" key="1">
    <citation type="submission" date="2020-01" db="EMBL/GenBank/DDBJ databases">
        <title>Dynamics of blaIMP-6 dissemination in carbapenem resistant Enterobacteriacea isolated from regional surveillance in Osaka, Japan.</title>
        <authorList>
            <person name="Abe R."/>
            <person name="Akeda Y."/>
            <person name="Sugawara Y."/>
            <person name="Yamamoto N."/>
            <person name="Tomono K."/>
            <person name="Takeuchi D."/>
            <person name="Kawahara R."/>
            <person name="Hamada S."/>
        </authorList>
    </citation>
    <scope>NUCLEOTIDE SEQUENCE [LARGE SCALE GENOMIC DNA]</scope>
    <source>
        <strain evidence="8 9">E300</strain>
    </source>
</reference>
<dbReference type="AlphaFoldDB" id="A0A8S0FYJ7"/>
<keyword evidence="6" id="KW-0460">Magnesium</keyword>
<dbReference type="EMBL" id="AP022360">
    <property type="protein sequence ID" value="BBU85735.1"/>
    <property type="molecule type" value="Genomic_DNA"/>
</dbReference>
<dbReference type="GO" id="GO:0005737">
    <property type="term" value="C:cytoplasm"/>
    <property type="evidence" value="ECO:0007669"/>
    <property type="project" value="UniProtKB-SubCell"/>
</dbReference>
<evidence type="ECO:0000256" key="4">
    <source>
        <dbReference type="ARBA" id="ARBA00022553"/>
    </source>
</evidence>
<evidence type="ECO:0000256" key="5">
    <source>
        <dbReference type="ARBA" id="ARBA00022723"/>
    </source>
</evidence>
<dbReference type="NCBIfam" id="NF009726">
    <property type="entry name" value="PRK13253.1"/>
    <property type="match status" value="1"/>
</dbReference>
<evidence type="ECO:0000313" key="8">
    <source>
        <dbReference type="EMBL" id="BBU85735.1"/>
    </source>
</evidence>
<evidence type="ECO:0000256" key="3">
    <source>
        <dbReference type="ARBA" id="ARBA00022490"/>
    </source>
</evidence>